<feature type="domain" description="Schlafen AlbA-2" evidence="1">
    <location>
        <begin position="3"/>
        <end position="68"/>
    </location>
</feature>
<dbReference type="InterPro" id="IPR038475">
    <property type="entry name" value="RecG_C_sf"/>
</dbReference>
<dbReference type="Gene3D" id="1.10.10.10">
    <property type="entry name" value="Winged helix-like DNA-binding domain superfamily/Winged helix DNA-binding domain"/>
    <property type="match status" value="1"/>
</dbReference>
<organism evidence="2 3">
    <name type="scientific">Sphingobacterium haloxyli</name>
    <dbReference type="NCBI Taxonomy" id="2100533"/>
    <lineage>
        <taxon>Bacteria</taxon>
        <taxon>Pseudomonadati</taxon>
        <taxon>Bacteroidota</taxon>
        <taxon>Sphingobacteriia</taxon>
        <taxon>Sphingobacteriales</taxon>
        <taxon>Sphingobacteriaceae</taxon>
        <taxon>Sphingobacterium</taxon>
    </lineage>
</organism>
<dbReference type="Pfam" id="PF04326">
    <property type="entry name" value="SLFN_AlbA_2"/>
    <property type="match status" value="1"/>
</dbReference>
<dbReference type="OrthoDB" id="613884at2"/>
<comment type="caution">
    <text evidence="2">The sequence shown here is derived from an EMBL/GenBank/DDBJ whole genome shotgun (WGS) entry which is preliminary data.</text>
</comment>
<dbReference type="Pfam" id="PF13749">
    <property type="entry name" value="HATPase_c_4"/>
    <property type="match status" value="1"/>
</dbReference>
<evidence type="ECO:0000313" key="3">
    <source>
        <dbReference type="Proteomes" id="UP000239711"/>
    </source>
</evidence>
<evidence type="ECO:0000313" key="2">
    <source>
        <dbReference type="EMBL" id="PRD46138.1"/>
    </source>
</evidence>
<keyword evidence="3" id="KW-1185">Reference proteome</keyword>
<accession>A0A2S9J064</accession>
<sequence length="239" mass="27196">MAESQNIEYKQSWRDEYLKWICGFANANGGTIFIGKDDVGKISYDGIHRNETYEYPKEAVREALLNAIAHKDYSGSTPIQIRVYPDKLMIWNEGHLPENWTVSNLLKSHSSRPYNPDIANSFFRSGYVESWGRGISKMTELCVAAGLPEPSYIVEGSDFWVVFKKDIYNADYLESLGLNIRQMKAVLFAKEKGKITNSDYQTLTNVSRETATRDIKDLIERKLFQSSGLKGAGAYYTLN</sequence>
<reference evidence="2 3" key="1">
    <citation type="submission" date="2018-02" db="EMBL/GenBank/DDBJ databases">
        <title>The draft genome of Sphingobacterium sp. 5JN-11.</title>
        <authorList>
            <person name="Liu L."/>
            <person name="Li L."/>
            <person name="Liang L."/>
            <person name="Zhang X."/>
            <person name="Wang T."/>
        </authorList>
    </citation>
    <scope>NUCLEOTIDE SEQUENCE [LARGE SCALE GENOMIC DNA]</scope>
    <source>
        <strain evidence="2 3">5JN-11</strain>
    </source>
</reference>
<dbReference type="RefSeq" id="WP_105718233.1">
    <property type="nucleotide sequence ID" value="NZ_PVBQ01000017.1"/>
</dbReference>
<dbReference type="PANTHER" id="PTHR30595">
    <property type="entry name" value="GLPR-RELATED TRANSCRIPTIONAL REPRESSOR"/>
    <property type="match status" value="1"/>
</dbReference>
<dbReference type="InterPro" id="IPR007421">
    <property type="entry name" value="Schlafen_AlbA_2_dom"/>
</dbReference>
<protein>
    <recommendedName>
        <fullName evidence="1">Schlafen AlbA-2 domain-containing protein</fullName>
    </recommendedName>
</protein>
<dbReference type="AlphaFoldDB" id="A0A2S9J064"/>
<dbReference type="EMBL" id="PVBQ01000017">
    <property type="protein sequence ID" value="PRD46138.1"/>
    <property type="molecule type" value="Genomic_DNA"/>
</dbReference>
<name>A0A2S9J064_9SPHI</name>
<proteinExistence type="predicted"/>
<dbReference type="Gene3D" id="3.30.565.60">
    <property type="match status" value="1"/>
</dbReference>
<dbReference type="PANTHER" id="PTHR30595:SF6">
    <property type="entry name" value="SCHLAFEN ALBA-2 DOMAIN-CONTAINING PROTEIN"/>
    <property type="match status" value="1"/>
</dbReference>
<gene>
    <name evidence="2" type="ORF">C5745_17100</name>
</gene>
<evidence type="ECO:0000259" key="1">
    <source>
        <dbReference type="Pfam" id="PF04326"/>
    </source>
</evidence>
<dbReference type="InterPro" id="IPR036388">
    <property type="entry name" value="WH-like_DNA-bd_sf"/>
</dbReference>
<dbReference type="Proteomes" id="UP000239711">
    <property type="component" value="Unassembled WGS sequence"/>
</dbReference>